<evidence type="ECO:0000256" key="1">
    <source>
        <dbReference type="SAM" id="MobiDB-lite"/>
    </source>
</evidence>
<dbReference type="Proteomes" id="UP000188551">
    <property type="component" value="Unassembled WGS sequence"/>
</dbReference>
<dbReference type="Gene3D" id="1.10.10.10">
    <property type="entry name" value="Winged helix-like DNA-binding domain superfamily/Winged helix DNA-binding domain"/>
    <property type="match status" value="1"/>
</dbReference>
<proteinExistence type="predicted"/>
<dbReference type="Pfam" id="PF03861">
    <property type="entry name" value="ANTAR"/>
    <property type="match status" value="1"/>
</dbReference>
<accession>A0ABX3J983</accession>
<keyword evidence="4" id="KW-1185">Reference proteome</keyword>
<feature type="domain" description="ANTAR" evidence="2">
    <location>
        <begin position="225"/>
        <end position="286"/>
    </location>
</feature>
<evidence type="ECO:0000259" key="2">
    <source>
        <dbReference type="PROSITE" id="PS50921"/>
    </source>
</evidence>
<organism evidence="3 4">
    <name type="scientific">Amycolatopsis azurea DSM 43854</name>
    <dbReference type="NCBI Taxonomy" id="1238180"/>
    <lineage>
        <taxon>Bacteria</taxon>
        <taxon>Bacillati</taxon>
        <taxon>Actinomycetota</taxon>
        <taxon>Actinomycetes</taxon>
        <taxon>Pseudonocardiales</taxon>
        <taxon>Pseudonocardiaceae</taxon>
        <taxon>Amycolatopsis</taxon>
    </lineage>
</organism>
<comment type="caution">
    <text evidence="3">The sequence shown here is derived from an EMBL/GenBank/DDBJ whole genome shotgun (WGS) entry which is preliminary data.</text>
</comment>
<gene>
    <name evidence="3" type="ORF">B0293_23595</name>
</gene>
<name>A0ABX3J983_9PSEU</name>
<dbReference type="PROSITE" id="PS50921">
    <property type="entry name" value="ANTAR"/>
    <property type="match status" value="1"/>
</dbReference>
<dbReference type="EMBL" id="MUXN01000017">
    <property type="protein sequence ID" value="OOC04246.1"/>
    <property type="molecule type" value="Genomic_DNA"/>
</dbReference>
<dbReference type="InterPro" id="IPR036388">
    <property type="entry name" value="WH-like_DNA-bd_sf"/>
</dbReference>
<dbReference type="SUPFAM" id="SSF55781">
    <property type="entry name" value="GAF domain-like"/>
    <property type="match status" value="1"/>
</dbReference>
<feature type="region of interest" description="Disordered" evidence="1">
    <location>
        <begin position="1"/>
        <end position="24"/>
    </location>
</feature>
<dbReference type="RefSeq" id="WP_039919576.1">
    <property type="nucleotide sequence ID" value="NZ_ANMG01000085.1"/>
</dbReference>
<protein>
    <submittedName>
        <fullName evidence="3">Transcription antitermination regulator</fullName>
    </submittedName>
</protein>
<reference evidence="3 4" key="1">
    <citation type="submission" date="2017-02" db="EMBL/GenBank/DDBJ databases">
        <title>Amycolatopsis azurea DSM 43854 draft genome.</title>
        <authorList>
            <person name="Mayilraj S."/>
        </authorList>
    </citation>
    <scope>NUCLEOTIDE SEQUENCE [LARGE SCALE GENOMIC DNA]</scope>
    <source>
        <strain evidence="3 4">DSM 43854</strain>
    </source>
</reference>
<dbReference type="InterPro" id="IPR005561">
    <property type="entry name" value="ANTAR"/>
</dbReference>
<sequence>MKDGRRDSSTLRGMAEDEAGRADRAANVAHRHEGLAETATVSMRAFHRRMAGIHRSTERVHRTSAELHLAHADSVDRSAIGGRRPPTRFIATVAEVADSPSTAVTLFGRNADTTVVATSDPIAEAACDFEYVFGEGPSWTPPTTSTPLRVCGQEELTRRWPQFGPAAHDLGVRAVVVAPLGLPERPLGTLTAYRFDTDPAPEVARAVGTVAAALTTTALLSSPRRTEDGLPDHPLFEEVDFRVVVHQATGMVMAAGGRGASDALALIRAQAFLRNESVTEVALAIVNRTLRIS</sequence>
<evidence type="ECO:0000313" key="4">
    <source>
        <dbReference type="Proteomes" id="UP000188551"/>
    </source>
</evidence>
<evidence type="ECO:0000313" key="3">
    <source>
        <dbReference type="EMBL" id="OOC04246.1"/>
    </source>
</evidence>
<dbReference type="SMART" id="SM01012">
    <property type="entry name" value="ANTAR"/>
    <property type="match status" value="1"/>
</dbReference>